<evidence type="ECO:0000256" key="6">
    <source>
        <dbReference type="ARBA" id="ARBA00022980"/>
    </source>
</evidence>
<dbReference type="GO" id="GO:0015934">
    <property type="term" value="C:large ribosomal subunit"/>
    <property type="evidence" value="ECO:0007669"/>
    <property type="project" value="InterPro"/>
</dbReference>
<reference evidence="11 12" key="1">
    <citation type="submission" date="2020-02" db="EMBL/GenBank/DDBJ databases">
        <authorList>
            <person name="Zheng R.K."/>
            <person name="Sun C.M."/>
        </authorList>
    </citation>
    <scope>NUCLEOTIDE SEQUENCE [LARGE SCALE GENOMIC DNA]</scope>
    <source>
        <strain evidence="12">rifampicinis</strain>
    </source>
</reference>
<gene>
    <name evidence="9" type="primary">rplA</name>
    <name evidence="11" type="ORF">G4Y79_00355</name>
</gene>
<dbReference type="GO" id="GO:0003735">
    <property type="term" value="F:structural constituent of ribosome"/>
    <property type="evidence" value="ECO:0007669"/>
    <property type="project" value="InterPro"/>
</dbReference>
<evidence type="ECO:0000313" key="12">
    <source>
        <dbReference type="Proteomes" id="UP000594468"/>
    </source>
</evidence>
<dbReference type="Proteomes" id="UP000594468">
    <property type="component" value="Chromosome"/>
</dbReference>
<keyword evidence="2 9" id="KW-0678">Repressor</keyword>
<keyword evidence="9" id="KW-0820">tRNA-binding</keyword>
<evidence type="ECO:0000313" key="11">
    <source>
        <dbReference type="EMBL" id="QPC82861.1"/>
    </source>
</evidence>
<dbReference type="InterPro" id="IPR028364">
    <property type="entry name" value="Ribosomal_uL1/biogenesis"/>
</dbReference>
<comment type="similarity">
    <text evidence="1 9 10">Belongs to the universal ribosomal protein uL1 family.</text>
</comment>
<dbReference type="NCBIfam" id="TIGR01169">
    <property type="entry name" value="rplA_bact"/>
    <property type="match status" value="1"/>
</dbReference>
<evidence type="ECO:0000256" key="3">
    <source>
        <dbReference type="ARBA" id="ARBA00022730"/>
    </source>
</evidence>
<keyword evidence="7 9" id="KW-0687">Ribonucleoprotein</keyword>
<evidence type="ECO:0000256" key="5">
    <source>
        <dbReference type="ARBA" id="ARBA00022884"/>
    </source>
</evidence>
<keyword evidence="5 9" id="KW-0694">RNA-binding</keyword>
<evidence type="ECO:0000256" key="2">
    <source>
        <dbReference type="ARBA" id="ARBA00022491"/>
    </source>
</evidence>
<proteinExistence type="inferred from homology"/>
<dbReference type="SUPFAM" id="SSF56808">
    <property type="entry name" value="Ribosomal protein L1"/>
    <property type="match status" value="1"/>
</dbReference>
<evidence type="ECO:0000256" key="7">
    <source>
        <dbReference type="ARBA" id="ARBA00023274"/>
    </source>
</evidence>
<dbReference type="AlphaFoldDB" id="A0A7S8IER2"/>
<dbReference type="Gene3D" id="3.30.190.20">
    <property type="match status" value="1"/>
</dbReference>
<comment type="function">
    <text evidence="9">Binds directly to 23S rRNA. The L1 stalk is quite mobile in the ribosome, and is involved in E site tRNA release.</text>
</comment>
<dbReference type="GO" id="GO:0006417">
    <property type="term" value="P:regulation of translation"/>
    <property type="evidence" value="ECO:0007669"/>
    <property type="project" value="UniProtKB-KW"/>
</dbReference>
<name>A0A7S8IER2_9CHLR</name>
<dbReference type="InterPro" id="IPR005878">
    <property type="entry name" value="Ribosom_uL1_bac-type"/>
</dbReference>
<protein>
    <recommendedName>
        <fullName evidence="8 9">Large ribosomal subunit protein uL1</fullName>
    </recommendedName>
</protein>
<evidence type="ECO:0000256" key="8">
    <source>
        <dbReference type="ARBA" id="ARBA00035241"/>
    </source>
</evidence>
<evidence type="ECO:0000256" key="1">
    <source>
        <dbReference type="ARBA" id="ARBA00010531"/>
    </source>
</evidence>
<dbReference type="PROSITE" id="PS01199">
    <property type="entry name" value="RIBOSOMAL_L1"/>
    <property type="match status" value="1"/>
</dbReference>
<sequence length="229" mass="25047">MSSHGKRYVEAVKQYDKMEEYPLNEAIELVKKMATAKFDETVEMHFRLGIDPRHADQQVRSTVMLPHGLGRSVRILVFAEGDAAKAAEEAGADIIADDAIIARIQNEGWLDFDAAVAVPQMMGKVGRIARILGPRGLMPNPKAGTVVQPDDMGRVIEELKAGRVEFRNDKTANLHLPIGKASFDLDKLQENAAAALDAVKSQEPSTVKGLYIRKMVVTSTMGPGVRVNV</sequence>
<dbReference type="CDD" id="cd00403">
    <property type="entry name" value="Ribosomal_L1"/>
    <property type="match status" value="1"/>
</dbReference>
<dbReference type="FunFam" id="3.40.50.790:FF:000001">
    <property type="entry name" value="50S ribosomal protein L1"/>
    <property type="match status" value="1"/>
</dbReference>
<dbReference type="PIRSF" id="PIRSF002155">
    <property type="entry name" value="Ribosomal_L1"/>
    <property type="match status" value="1"/>
</dbReference>
<dbReference type="RefSeq" id="WP_195170930.1">
    <property type="nucleotide sequence ID" value="NZ_CP062983.1"/>
</dbReference>
<organism evidence="11 12">
    <name type="scientific">Phototrophicus methaneseepsis</name>
    <dbReference type="NCBI Taxonomy" id="2710758"/>
    <lineage>
        <taxon>Bacteria</taxon>
        <taxon>Bacillati</taxon>
        <taxon>Chloroflexota</taxon>
        <taxon>Candidatus Thermofontia</taxon>
        <taxon>Phototrophicales</taxon>
        <taxon>Phototrophicaceae</taxon>
        <taxon>Phototrophicus</taxon>
    </lineage>
</organism>
<keyword evidence="6 9" id="KW-0689">Ribosomal protein</keyword>
<dbReference type="InterPro" id="IPR023673">
    <property type="entry name" value="Ribosomal_uL1_CS"/>
</dbReference>
<dbReference type="InterPro" id="IPR016095">
    <property type="entry name" value="Ribosomal_uL1_3-a/b-sand"/>
</dbReference>
<keyword evidence="12" id="KW-1185">Reference proteome</keyword>
<keyword evidence="3 9" id="KW-0699">rRNA-binding</keyword>
<evidence type="ECO:0000256" key="10">
    <source>
        <dbReference type="RuleBase" id="RU000659"/>
    </source>
</evidence>
<dbReference type="InterPro" id="IPR002143">
    <property type="entry name" value="Ribosomal_uL1"/>
</dbReference>
<dbReference type="InterPro" id="IPR023674">
    <property type="entry name" value="Ribosomal_uL1-like"/>
</dbReference>
<dbReference type="HAMAP" id="MF_01318_B">
    <property type="entry name" value="Ribosomal_uL1_B"/>
    <property type="match status" value="1"/>
</dbReference>
<accession>A0A7S8IER2</accession>
<dbReference type="Pfam" id="PF00687">
    <property type="entry name" value="Ribosomal_L1"/>
    <property type="match status" value="1"/>
</dbReference>
<dbReference type="GO" id="GO:0019843">
    <property type="term" value="F:rRNA binding"/>
    <property type="evidence" value="ECO:0007669"/>
    <property type="project" value="UniProtKB-UniRule"/>
</dbReference>
<keyword evidence="4 9" id="KW-0810">Translation regulation</keyword>
<evidence type="ECO:0000256" key="9">
    <source>
        <dbReference type="HAMAP-Rule" id="MF_01318"/>
    </source>
</evidence>
<dbReference type="GO" id="GO:0006412">
    <property type="term" value="P:translation"/>
    <property type="evidence" value="ECO:0007669"/>
    <property type="project" value="UniProtKB-UniRule"/>
</dbReference>
<evidence type="ECO:0000256" key="4">
    <source>
        <dbReference type="ARBA" id="ARBA00022845"/>
    </source>
</evidence>
<dbReference type="EMBL" id="CP062983">
    <property type="protein sequence ID" value="QPC82861.1"/>
    <property type="molecule type" value="Genomic_DNA"/>
</dbReference>
<dbReference type="GO" id="GO:0000049">
    <property type="term" value="F:tRNA binding"/>
    <property type="evidence" value="ECO:0007669"/>
    <property type="project" value="UniProtKB-KW"/>
</dbReference>
<dbReference type="PANTHER" id="PTHR36427:SF3">
    <property type="entry name" value="LARGE RIBOSOMAL SUBUNIT PROTEIN UL1M"/>
    <property type="match status" value="1"/>
</dbReference>
<comment type="function">
    <text evidence="9">Protein L1 is also a translational repressor protein, it controls the translation of the L11 operon by binding to its mRNA.</text>
</comment>
<dbReference type="PANTHER" id="PTHR36427">
    <property type="entry name" value="54S RIBOSOMAL PROTEIN L1, MITOCHONDRIAL"/>
    <property type="match status" value="1"/>
</dbReference>
<dbReference type="KEGG" id="pmet:G4Y79_00355"/>
<dbReference type="Gene3D" id="3.40.50.790">
    <property type="match status" value="1"/>
</dbReference>
<comment type="subunit">
    <text evidence="9">Part of the 50S ribosomal subunit.</text>
</comment>